<dbReference type="InterPro" id="IPR000719">
    <property type="entry name" value="Prot_kinase_dom"/>
</dbReference>
<dbReference type="Proteomes" id="UP001164929">
    <property type="component" value="Chromosome 18"/>
</dbReference>
<protein>
    <recommendedName>
        <fullName evidence="1">Protein kinase domain-containing protein</fullName>
    </recommendedName>
</protein>
<dbReference type="GO" id="GO:0004713">
    <property type="term" value="F:protein tyrosine kinase activity"/>
    <property type="evidence" value="ECO:0007669"/>
    <property type="project" value="InterPro"/>
</dbReference>
<dbReference type="Pfam" id="PF00069">
    <property type="entry name" value="Pkinase"/>
    <property type="match status" value="1"/>
</dbReference>
<dbReference type="AlphaFoldDB" id="A0AAD6LD83"/>
<dbReference type="InterPro" id="IPR050823">
    <property type="entry name" value="Plant_Ser_Thr_Prot_Kinase"/>
</dbReference>
<organism evidence="2 3">
    <name type="scientific">Populus alba x Populus x berolinensis</name>
    <dbReference type="NCBI Taxonomy" id="444605"/>
    <lineage>
        <taxon>Eukaryota</taxon>
        <taxon>Viridiplantae</taxon>
        <taxon>Streptophyta</taxon>
        <taxon>Embryophyta</taxon>
        <taxon>Tracheophyta</taxon>
        <taxon>Spermatophyta</taxon>
        <taxon>Magnoliopsida</taxon>
        <taxon>eudicotyledons</taxon>
        <taxon>Gunneridae</taxon>
        <taxon>Pentapetalae</taxon>
        <taxon>rosids</taxon>
        <taxon>fabids</taxon>
        <taxon>Malpighiales</taxon>
        <taxon>Salicaceae</taxon>
        <taxon>Saliceae</taxon>
        <taxon>Populus</taxon>
    </lineage>
</organism>
<evidence type="ECO:0000313" key="3">
    <source>
        <dbReference type="Proteomes" id="UP001164929"/>
    </source>
</evidence>
<dbReference type="PROSITE" id="PS00109">
    <property type="entry name" value="PROTEIN_KINASE_TYR"/>
    <property type="match status" value="1"/>
</dbReference>
<evidence type="ECO:0000313" key="2">
    <source>
        <dbReference type="EMBL" id="KAJ6958531.1"/>
    </source>
</evidence>
<gene>
    <name evidence="2" type="ORF">NC653_040245</name>
</gene>
<dbReference type="InterPro" id="IPR008266">
    <property type="entry name" value="Tyr_kinase_AS"/>
</dbReference>
<dbReference type="SMART" id="SM00219">
    <property type="entry name" value="TyrKc"/>
    <property type="match status" value="1"/>
</dbReference>
<dbReference type="GO" id="GO:0005524">
    <property type="term" value="F:ATP binding"/>
    <property type="evidence" value="ECO:0007669"/>
    <property type="project" value="InterPro"/>
</dbReference>
<dbReference type="PROSITE" id="PS50011">
    <property type="entry name" value="PROTEIN_KINASE_DOM"/>
    <property type="match status" value="1"/>
</dbReference>
<name>A0AAD6LD83_9ROSI</name>
<feature type="domain" description="Protein kinase" evidence="1">
    <location>
        <begin position="1"/>
        <end position="296"/>
    </location>
</feature>
<dbReference type="EMBL" id="JAQIZT010000018">
    <property type="protein sequence ID" value="KAJ6958531.1"/>
    <property type="molecule type" value="Genomic_DNA"/>
</dbReference>
<dbReference type="SUPFAM" id="SSF56112">
    <property type="entry name" value="Protein kinase-like (PK-like)"/>
    <property type="match status" value="1"/>
</dbReference>
<reference evidence="2 3" key="1">
    <citation type="journal article" date="2023" name="Mol. Ecol. Resour.">
        <title>Chromosome-level genome assembly of a triploid poplar Populus alba 'Berolinensis'.</title>
        <authorList>
            <person name="Chen S."/>
            <person name="Yu Y."/>
            <person name="Wang X."/>
            <person name="Wang S."/>
            <person name="Zhang T."/>
            <person name="Zhou Y."/>
            <person name="He R."/>
            <person name="Meng N."/>
            <person name="Wang Y."/>
            <person name="Liu W."/>
            <person name="Liu Z."/>
            <person name="Liu J."/>
            <person name="Guo Q."/>
            <person name="Huang H."/>
            <person name="Sederoff R.R."/>
            <person name="Wang G."/>
            <person name="Qu G."/>
            <person name="Chen S."/>
        </authorList>
    </citation>
    <scope>NUCLEOTIDE SEQUENCE [LARGE SCALE GENOMIC DNA]</scope>
    <source>
        <strain evidence="2">SC-2020</strain>
    </source>
</reference>
<dbReference type="InterPro" id="IPR011009">
    <property type="entry name" value="Kinase-like_dom_sf"/>
</dbReference>
<comment type="caution">
    <text evidence="2">The sequence shown here is derived from an EMBL/GenBank/DDBJ whole genome shotgun (WGS) entry which is preliminary data.</text>
</comment>
<keyword evidence="3" id="KW-1185">Reference proteome</keyword>
<proteinExistence type="predicted"/>
<evidence type="ECO:0000259" key="1">
    <source>
        <dbReference type="PROSITE" id="PS50011"/>
    </source>
</evidence>
<dbReference type="Gene3D" id="1.10.510.10">
    <property type="entry name" value="Transferase(Phosphotransferase) domain 1"/>
    <property type="match status" value="1"/>
</dbReference>
<dbReference type="PANTHER" id="PTHR45621">
    <property type="entry name" value="OS01G0588500 PROTEIN-RELATED"/>
    <property type="match status" value="1"/>
</dbReference>
<dbReference type="InterPro" id="IPR020635">
    <property type="entry name" value="Tyr_kinase_cat_dom"/>
</dbReference>
<accession>A0AAD6LD83</accession>
<sequence length="303" mass="33811">MGICSQPDKPKSDPVPSFIDISAASQVSGNFTSIWGKNNATEKTECSDANYDKDFLKGDVNIAGTNLRVLSYAQLDAATNNLRRDMMVARGVFSFVHEGWQKKKIPLIGIKKSVIVIKKLSAEGSIQPLPWDIRLKVAVGITQGLAYLHSPEVLVIHRDLRSSNILLDKFFHLMIPVSKLVMGTYGYAAPEIMRAGRFYAKSDVFIFGVVLVEMLTGSRAIDTKRPNGKDVVVNWVIPFLSNKRKLKKKTMDTRLEGKYPIKEASLIAQFAIRCLQLEPKFRPSMKEIAETSEQIVAHQLKAT</sequence>